<reference evidence="1 2" key="1">
    <citation type="submission" date="2023-02" db="EMBL/GenBank/DDBJ databases">
        <title>Genome sequence of Novosphingobium humi KACC 19094.</title>
        <authorList>
            <person name="Kim S."/>
            <person name="Heo J."/>
            <person name="Kwon S.-W."/>
        </authorList>
    </citation>
    <scope>NUCLEOTIDE SEQUENCE [LARGE SCALE GENOMIC DNA]</scope>
    <source>
        <strain evidence="1 2">KACC 19094</strain>
    </source>
</reference>
<evidence type="ECO:0008006" key="3">
    <source>
        <dbReference type="Google" id="ProtNLM"/>
    </source>
</evidence>
<sequence>MSTDTALAALLAWDTGSTITPDSYARLRQDPAYPRAVRRLIRTMLEAAAQDPALDGIFKDAGRKVAALAAAHLHMSGGISLPRLKALMSEFGLASPGRARALLLYMIYLGFVEPRPVREVGQPARYLATDKFLDTYRRHLALLAQALAILAPAAGEIASDIDNPIIFGGFIRHLTHGFLDETRQGHNVEAYHQVFLHRNAGTQILYELLDAAPDEVFPPDTPVPFAIATCARRFKVSRMHVRRMLAAGETAGLIAVRDRAVLFTPAGRTAVEWVFATKMIIYLIAAARTLRDRAAGAAPMAA</sequence>
<keyword evidence="2" id="KW-1185">Reference proteome</keyword>
<gene>
    <name evidence="1" type="ORF">PQ457_08185</name>
</gene>
<dbReference type="RefSeq" id="WP_273616409.1">
    <property type="nucleotide sequence ID" value="NZ_CP117417.1"/>
</dbReference>
<name>A0ABY7TSN1_9SPHN</name>
<protein>
    <recommendedName>
        <fullName evidence="3">MarR family transcriptional regulator</fullName>
    </recommendedName>
</protein>
<dbReference type="EMBL" id="CP117417">
    <property type="protein sequence ID" value="WCT75945.1"/>
    <property type="molecule type" value="Genomic_DNA"/>
</dbReference>
<accession>A0ABY7TSN1</accession>
<dbReference type="Proteomes" id="UP001218231">
    <property type="component" value="Chromosome"/>
</dbReference>
<evidence type="ECO:0000313" key="2">
    <source>
        <dbReference type="Proteomes" id="UP001218231"/>
    </source>
</evidence>
<evidence type="ECO:0000313" key="1">
    <source>
        <dbReference type="EMBL" id="WCT75945.1"/>
    </source>
</evidence>
<organism evidence="1 2">
    <name type="scientific">Novosphingobium humi</name>
    <dbReference type="NCBI Taxonomy" id="2282397"/>
    <lineage>
        <taxon>Bacteria</taxon>
        <taxon>Pseudomonadati</taxon>
        <taxon>Pseudomonadota</taxon>
        <taxon>Alphaproteobacteria</taxon>
        <taxon>Sphingomonadales</taxon>
        <taxon>Sphingomonadaceae</taxon>
        <taxon>Novosphingobium</taxon>
    </lineage>
</organism>
<proteinExistence type="predicted"/>